<dbReference type="OrthoDB" id="886875at2"/>
<dbReference type="AlphaFoldDB" id="A0A1M6JS84"/>
<keyword evidence="4" id="KW-1185">Reference proteome</keyword>
<organism evidence="3 4">
    <name type="scientific">Hymenobacter daecheongensis DSM 21074</name>
    <dbReference type="NCBI Taxonomy" id="1121955"/>
    <lineage>
        <taxon>Bacteria</taxon>
        <taxon>Pseudomonadati</taxon>
        <taxon>Bacteroidota</taxon>
        <taxon>Cytophagia</taxon>
        <taxon>Cytophagales</taxon>
        <taxon>Hymenobacteraceae</taxon>
        <taxon>Hymenobacter</taxon>
    </lineage>
</organism>
<proteinExistence type="inferred from homology"/>
<protein>
    <recommendedName>
        <fullName evidence="2">Antitoxin</fullName>
    </recommendedName>
</protein>
<comment type="function">
    <text evidence="2">Antitoxin component of a type II toxin-antitoxin (TA) system.</text>
</comment>
<evidence type="ECO:0000313" key="4">
    <source>
        <dbReference type="Proteomes" id="UP000184418"/>
    </source>
</evidence>
<dbReference type="SUPFAM" id="SSF143120">
    <property type="entry name" value="YefM-like"/>
    <property type="match status" value="1"/>
</dbReference>
<dbReference type="EMBL" id="FQYN01000007">
    <property type="protein sequence ID" value="SHJ49541.1"/>
    <property type="molecule type" value="Genomic_DNA"/>
</dbReference>
<dbReference type="Proteomes" id="UP000184418">
    <property type="component" value="Unassembled WGS sequence"/>
</dbReference>
<dbReference type="InterPro" id="IPR036165">
    <property type="entry name" value="YefM-like_sf"/>
</dbReference>
<reference evidence="3 4" key="1">
    <citation type="submission" date="2016-11" db="EMBL/GenBank/DDBJ databases">
        <authorList>
            <person name="Jaros S."/>
            <person name="Januszkiewicz K."/>
            <person name="Wedrychowicz H."/>
        </authorList>
    </citation>
    <scope>NUCLEOTIDE SEQUENCE [LARGE SCALE GENOMIC DNA]</scope>
    <source>
        <strain evidence="3 4">DSM 21074</strain>
    </source>
</reference>
<comment type="similarity">
    <text evidence="1 2">Belongs to the phD/YefM antitoxin family.</text>
</comment>
<gene>
    <name evidence="3" type="ORF">SAMN02745146_3246</name>
</gene>
<evidence type="ECO:0000313" key="3">
    <source>
        <dbReference type="EMBL" id="SHJ49541.1"/>
    </source>
</evidence>
<sequence>MTTVSYSAARANLAALMDQAASDREAIIISRRGKEAMALLPAAELAGLLETIYRLRSPRNAGRLPGAIARSGQ</sequence>
<dbReference type="Gene3D" id="1.10.1220.170">
    <property type="match status" value="1"/>
</dbReference>
<dbReference type="PANTHER" id="PTHR33713:SF6">
    <property type="entry name" value="ANTITOXIN YEFM"/>
    <property type="match status" value="1"/>
</dbReference>
<accession>A0A1M6JS84</accession>
<evidence type="ECO:0000256" key="1">
    <source>
        <dbReference type="ARBA" id="ARBA00009981"/>
    </source>
</evidence>
<dbReference type="PANTHER" id="PTHR33713">
    <property type="entry name" value="ANTITOXIN YAFN-RELATED"/>
    <property type="match status" value="1"/>
</dbReference>
<dbReference type="Pfam" id="PF02604">
    <property type="entry name" value="PhdYeFM_antitox"/>
    <property type="match status" value="1"/>
</dbReference>
<dbReference type="Gene3D" id="3.40.1620.10">
    <property type="entry name" value="YefM-like domain"/>
    <property type="match status" value="1"/>
</dbReference>
<dbReference type="NCBIfam" id="TIGR01552">
    <property type="entry name" value="phd_fam"/>
    <property type="match status" value="1"/>
</dbReference>
<name>A0A1M6JS84_9BACT</name>
<dbReference type="RefSeq" id="WP_073111138.1">
    <property type="nucleotide sequence ID" value="NZ_FQYN01000007.1"/>
</dbReference>
<dbReference type="InterPro" id="IPR051405">
    <property type="entry name" value="phD/YefM_antitoxin"/>
</dbReference>
<dbReference type="InterPro" id="IPR006442">
    <property type="entry name" value="Antitoxin_Phd/YefM"/>
</dbReference>
<evidence type="ECO:0000256" key="2">
    <source>
        <dbReference type="RuleBase" id="RU362080"/>
    </source>
</evidence>